<dbReference type="OrthoDB" id="1112980at2759"/>
<keyword evidence="3" id="KW-1185">Reference proteome</keyword>
<feature type="compositionally biased region" description="Low complexity" evidence="1">
    <location>
        <begin position="155"/>
        <end position="170"/>
    </location>
</feature>
<dbReference type="GO" id="GO:0062064">
    <property type="term" value="F:box C/D methylation guide snoRNP complex binding"/>
    <property type="evidence" value="ECO:0007669"/>
    <property type="project" value="TreeGrafter"/>
</dbReference>
<accession>A0A371DA60</accession>
<sequence length="229" mass="24310">MDEHAEDGKGKQRATEVLDIEDEEQRHERIHELFTKLNAAAPPAADAGGQGVVRPFDFGDRSTFAVQPPLELLSRVQAFLPELAASNADLLRRAREDPTSVDIENVREEDPQYIEMNLGLGVFEQHGEAPAGIPVADVDLDRDVQMSSSDDADDSSGSSSSSSSSGTSDGSGTGSDEESDSDVDIVVSSSAQPAAARRIKPLPKRRAGTGAGKPEIVVLSETQIDNRGA</sequence>
<dbReference type="Pfam" id="PF15370">
    <property type="entry name" value="NOPCHAP1"/>
    <property type="match status" value="1"/>
</dbReference>
<dbReference type="STRING" id="139420.A0A371DA60"/>
<evidence type="ECO:0000313" key="3">
    <source>
        <dbReference type="Proteomes" id="UP000256964"/>
    </source>
</evidence>
<proteinExistence type="predicted"/>
<dbReference type="GO" id="GO:0000492">
    <property type="term" value="P:box C/D snoRNP assembly"/>
    <property type="evidence" value="ECO:0007669"/>
    <property type="project" value="InterPro"/>
</dbReference>
<feature type="compositionally biased region" description="Basic residues" evidence="1">
    <location>
        <begin position="197"/>
        <end position="207"/>
    </location>
</feature>
<gene>
    <name evidence="2" type="ORF">OH76DRAFT_1471964</name>
</gene>
<evidence type="ECO:0000313" key="2">
    <source>
        <dbReference type="EMBL" id="RDX49416.1"/>
    </source>
</evidence>
<dbReference type="PANTHER" id="PTHR28674">
    <property type="entry name" value="SIMILAR TO DNA SEGMENT, CHR 10, WAYNE STATE UNIVERSITY 102,-EXPRESSED"/>
    <property type="match status" value="1"/>
</dbReference>
<feature type="region of interest" description="Disordered" evidence="1">
    <location>
        <begin position="1"/>
        <end position="23"/>
    </location>
</feature>
<reference evidence="2 3" key="1">
    <citation type="journal article" date="2018" name="Biotechnol. Biofuels">
        <title>Integrative visual omics of the white-rot fungus Polyporus brumalis exposes the biotechnological potential of its oxidative enzymes for delignifying raw plant biomass.</title>
        <authorList>
            <person name="Miyauchi S."/>
            <person name="Rancon A."/>
            <person name="Drula E."/>
            <person name="Hage H."/>
            <person name="Chaduli D."/>
            <person name="Favel A."/>
            <person name="Grisel S."/>
            <person name="Henrissat B."/>
            <person name="Herpoel-Gimbert I."/>
            <person name="Ruiz-Duenas F.J."/>
            <person name="Chevret D."/>
            <person name="Hainaut M."/>
            <person name="Lin J."/>
            <person name="Wang M."/>
            <person name="Pangilinan J."/>
            <person name="Lipzen A."/>
            <person name="Lesage-Meessen L."/>
            <person name="Navarro D."/>
            <person name="Riley R."/>
            <person name="Grigoriev I.V."/>
            <person name="Zhou S."/>
            <person name="Raouche S."/>
            <person name="Rosso M.N."/>
        </authorList>
    </citation>
    <scope>NUCLEOTIDE SEQUENCE [LARGE SCALE GENOMIC DNA]</scope>
    <source>
        <strain evidence="2 3">BRFM 1820</strain>
    </source>
</reference>
<dbReference type="AlphaFoldDB" id="A0A371DA60"/>
<name>A0A371DA60_9APHY</name>
<protein>
    <submittedName>
        <fullName evidence="2">Uncharacterized protein</fullName>
    </submittedName>
</protein>
<feature type="compositionally biased region" description="Polar residues" evidence="1">
    <location>
        <begin position="220"/>
        <end position="229"/>
    </location>
</feature>
<dbReference type="Proteomes" id="UP000256964">
    <property type="component" value="Unassembled WGS sequence"/>
</dbReference>
<dbReference type="InterPro" id="IPR027921">
    <property type="entry name" value="NOPCHAP1"/>
</dbReference>
<dbReference type="EMBL" id="KZ857405">
    <property type="protein sequence ID" value="RDX49416.1"/>
    <property type="molecule type" value="Genomic_DNA"/>
</dbReference>
<feature type="compositionally biased region" description="Basic and acidic residues" evidence="1">
    <location>
        <begin position="1"/>
        <end position="16"/>
    </location>
</feature>
<evidence type="ECO:0000256" key="1">
    <source>
        <dbReference type="SAM" id="MobiDB-lite"/>
    </source>
</evidence>
<organism evidence="2 3">
    <name type="scientific">Lentinus brumalis</name>
    <dbReference type="NCBI Taxonomy" id="2498619"/>
    <lineage>
        <taxon>Eukaryota</taxon>
        <taxon>Fungi</taxon>
        <taxon>Dikarya</taxon>
        <taxon>Basidiomycota</taxon>
        <taxon>Agaricomycotina</taxon>
        <taxon>Agaricomycetes</taxon>
        <taxon>Polyporales</taxon>
        <taxon>Polyporaceae</taxon>
        <taxon>Lentinus</taxon>
    </lineage>
</organism>
<feature type="region of interest" description="Disordered" evidence="1">
    <location>
        <begin position="131"/>
        <end position="229"/>
    </location>
</feature>
<dbReference type="PANTHER" id="PTHR28674:SF1">
    <property type="entry name" value="NOP PROTEIN CHAPERONE 1"/>
    <property type="match status" value="1"/>
</dbReference>